<gene>
    <name evidence="7" type="ORF">PZ740_07695</name>
</gene>
<comment type="caution">
    <text evidence="7">The sequence shown here is derived from an EMBL/GenBank/DDBJ whole genome shotgun (WGS) entry which is preliminary data.</text>
</comment>
<keyword evidence="8" id="KW-1185">Reference proteome</keyword>
<accession>A0AAP3UYW8</accession>
<dbReference type="CDD" id="cd01313">
    <property type="entry name" value="Met_dep_hydrolase_E"/>
    <property type="match status" value="1"/>
</dbReference>
<dbReference type="SUPFAM" id="SSF51556">
    <property type="entry name" value="Metallo-dependent hydrolases"/>
    <property type="match status" value="1"/>
</dbReference>
<keyword evidence="4" id="KW-0862">Zinc</keyword>
<dbReference type="Pfam" id="PF22429">
    <property type="entry name" value="HutF_N"/>
    <property type="match status" value="1"/>
</dbReference>
<keyword evidence="2" id="KW-0479">Metal-binding</keyword>
<organism evidence="7 8">
    <name type="scientific">Marinimicrococcus flavescens</name>
    <dbReference type="NCBI Taxonomy" id="3031815"/>
    <lineage>
        <taxon>Bacteria</taxon>
        <taxon>Pseudomonadati</taxon>
        <taxon>Pseudomonadota</taxon>
        <taxon>Alphaproteobacteria</taxon>
        <taxon>Geminicoccales</taxon>
        <taxon>Geminicoccaceae</taxon>
        <taxon>Marinimicrococcus</taxon>
    </lineage>
</organism>
<dbReference type="NCBIfam" id="TIGR02022">
    <property type="entry name" value="hutF"/>
    <property type="match status" value="1"/>
</dbReference>
<evidence type="ECO:0000313" key="7">
    <source>
        <dbReference type="EMBL" id="MDF1586267.1"/>
    </source>
</evidence>
<dbReference type="GO" id="GO:0005829">
    <property type="term" value="C:cytosol"/>
    <property type="evidence" value="ECO:0007669"/>
    <property type="project" value="TreeGrafter"/>
</dbReference>
<dbReference type="GO" id="GO:0046872">
    <property type="term" value="F:metal ion binding"/>
    <property type="evidence" value="ECO:0007669"/>
    <property type="project" value="UniProtKB-KW"/>
</dbReference>
<evidence type="ECO:0000259" key="5">
    <source>
        <dbReference type="Pfam" id="PF01979"/>
    </source>
</evidence>
<dbReference type="InterPro" id="IPR051607">
    <property type="entry name" value="Metallo-dep_hydrolases"/>
</dbReference>
<evidence type="ECO:0000313" key="8">
    <source>
        <dbReference type="Proteomes" id="UP001301140"/>
    </source>
</evidence>
<dbReference type="PANTHER" id="PTHR11271">
    <property type="entry name" value="GUANINE DEAMINASE"/>
    <property type="match status" value="1"/>
</dbReference>
<protein>
    <submittedName>
        <fullName evidence="7">Formimidoylglutamate deiminase</fullName>
        <ecNumber evidence="7">3.5.3.13</ecNumber>
    </submittedName>
</protein>
<dbReference type="NCBIfam" id="NF006681">
    <property type="entry name" value="PRK09229.1-2"/>
    <property type="match status" value="1"/>
</dbReference>
<evidence type="ECO:0000259" key="6">
    <source>
        <dbReference type="Pfam" id="PF22429"/>
    </source>
</evidence>
<keyword evidence="3 7" id="KW-0378">Hydrolase</keyword>
<dbReference type="Gene3D" id="3.20.20.140">
    <property type="entry name" value="Metal-dependent hydrolases"/>
    <property type="match status" value="1"/>
</dbReference>
<dbReference type="EC" id="3.5.3.13" evidence="7"/>
<feature type="domain" description="Amidohydrolase-related" evidence="5">
    <location>
        <begin position="47"/>
        <end position="423"/>
    </location>
</feature>
<dbReference type="Gene3D" id="2.30.40.10">
    <property type="entry name" value="Urease, subunit C, domain 1"/>
    <property type="match status" value="1"/>
</dbReference>
<dbReference type="GO" id="GO:0050416">
    <property type="term" value="F:formimidoylglutamate deiminase activity"/>
    <property type="evidence" value="ECO:0007669"/>
    <property type="project" value="UniProtKB-EC"/>
</dbReference>
<feature type="domain" description="Formimidoylglutamate deiminase N-terminal" evidence="6">
    <location>
        <begin position="1"/>
        <end position="45"/>
    </location>
</feature>
<dbReference type="Proteomes" id="UP001301140">
    <property type="component" value="Unassembled WGS sequence"/>
</dbReference>
<dbReference type="AlphaFoldDB" id="A0AAP3UYW8"/>
<dbReference type="InterPro" id="IPR006680">
    <property type="entry name" value="Amidohydro-rel"/>
</dbReference>
<dbReference type="NCBIfam" id="NF006683">
    <property type="entry name" value="PRK09229.1-4"/>
    <property type="match status" value="1"/>
</dbReference>
<evidence type="ECO:0000256" key="3">
    <source>
        <dbReference type="ARBA" id="ARBA00022801"/>
    </source>
</evidence>
<dbReference type="InterPro" id="IPR055156">
    <property type="entry name" value="HutF-like_N"/>
</dbReference>
<dbReference type="InterPro" id="IPR011059">
    <property type="entry name" value="Metal-dep_hydrolase_composite"/>
</dbReference>
<dbReference type="Pfam" id="PF01979">
    <property type="entry name" value="Amidohydro_1"/>
    <property type="match status" value="1"/>
</dbReference>
<evidence type="ECO:0000256" key="1">
    <source>
        <dbReference type="ARBA" id="ARBA00001947"/>
    </source>
</evidence>
<dbReference type="PANTHER" id="PTHR11271:SF48">
    <property type="entry name" value="AMIDOHYDROLASE-RELATED DOMAIN-CONTAINING PROTEIN"/>
    <property type="match status" value="1"/>
</dbReference>
<dbReference type="InterPro" id="IPR032466">
    <property type="entry name" value="Metal_Hydrolase"/>
</dbReference>
<name>A0AAP3UYW8_9PROT</name>
<proteinExistence type="predicted"/>
<comment type="cofactor">
    <cofactor evidence="1">
        <name>Zn(2+)</name>
        <dbReference type="ChEBI" id="CHEBI:29105"/>
    </cofactor>
</comment>
<dbReference type="SUPFAM" id="SSF51338">
    <property type="entry name" value="Composite domain of metallo-dependent hydrolases"/>
    <property type="match status" value="1"/>
</dbReference>
<sequence length="451" mass="48645">MTVLHAREALTPSGWQRDVRIGIEDGRIAFIEAGGEARAGDERHAVALPAIPNLHSHAFQRGMAGLAERRGETADTFWTWREVMYRFALSMTPGQLEAVAGQLYMEMLEAGFSRVGEFHYLHNDRDGRPYADIAELARRIAAAAGTTGIGLTLLPVFYAHASFGGLPPTEGQRRFITDVDGFARLLEESRSAIAGLENAVLGVAPHSLRAVTPEELAAVTAMCPAGPVHIHAAEQVREVEDCLAWSGARPVQWLLDNAGIDGRWCLIHATHMTDDETRRMARAGAVAGLCPLTEASLGDGIFNGPEFAAAGGRWGVGSDSNIQIGVADELRQLEYAQRLRLRERNVMARAGGSTGRALLEAALEGGGIAMGRPSRGLATGDPADLLTLDTESPALCERSGDALLDAWIFTGARAVDCVWVAGVRRVAGGRHVRREEITARFRRAMRELCSQ</sequence>
<dbReference type="GO" id="GO:0019239">
    <property type="term" value="F:deaminase activity"/>
    <property type="evidence" value="ECO:0007669"/>
    <property type="project" value="TreeGrafter"/>
</dbReference>
<reference evidence="7 8" key="1">
    <citation type="submission" date="2023-03" db="EMBL/GenBank/DDBJ databases">
        <title>YIM 152171 draft genome.</title>
        <authorList>
            <person name="Yang Z."/>
        </authorList>
    </citation>
    <scope>NUCLEOTIDE SEQUENCE [LARGE SCALE GENOMIC DNA]</scope>
    <source>
        <strain evidence="7 8">YIM 152171</strain>
    </source>
</reference>
<evidence type="ECO:0000256" key="2">
    <source>
        <dbReference type="ARBA" id="ARBA00022723"/>
    </source>
</evidence>
<dbReference type="NCBIfam" id="NF006684">
    <property type="entry name" value="PRK09229.1-5"/>
    <property type="match status" value="1"/>
</dbReference>
<dbReference type="EMBL" id="JARGEQ010000082">
    <property type="protein sequence ID" value="MDF1586267.1"/>
    <property type="molecule type" value="Genomic_DNA"/>
</dbReference>
<evidence type="ECO:0000256" key="4">
    <source>
        <dbReference type="ARBA" id="ARBA00022833"/>
    </source>
</evidence>
<dbReference type="InterPro" id="IPR010252">
    <property type="entry name" value="HutF"/>
</dbReference>
<dbReference type="RefSeq" id="WP_327788684.1">
    <property type="nucleotide sequence ID" value="NZ_JARGEQ010000082.1"/>
</dbReference>